<protein>
    <submittedName>
        <fullName evidence="1">Uncharacterized protein</fullName>
    </submittedName>
</protein>
<name>A0ACC5XV60_PANGG</name>
<dbReference type="Proteomes" id="UP000829447">
    <property type="component" value="Linkage Group LG28"/>
</dbReference>
<evidence type="ECO:0000313" key="1">
    <source>
        <dbReference type="EMBL" id="MCI4394791.1"/>
    </source>
</evidence>
<evidence type="ECO:0000313" key="2">
    <source>
        <dbReference type="Proteomes" id="UP000829447"/>
    </source>
</evidence>
<gene>
    <name evidence="1" type="ORF">PGIGA_G00172790</name>
</gene>
<dbReference type="EMBL" id="CM040481">
    <property type="protein sequence ID" value="MCI4394791.1"/>
    <property type="molecule type" value="Genomic_DNA"/>
</dbReference>
<comment type="caution">
    <text evidence="1">The sequence shown here is derived from an EMBL/GenBank/DDBJ whole genome shotgun (WGS) entry which is preliminary data.</text>
</comment>
<keyword evidence="2" id="KW-1185">Reference proteome</keyword>
<reference evidence="1 2" key="1">
    <citation type="journal article" date="2022" name="bioRxiv">
        <title>An ancient truncated duplication of the anti-Mullerian hormone receptor type 2 gene is a potential conserved master sex determinant in the Pangasiidae catfish family.</title>
        <authorList>
            <person name="Wen M."/>
            <person name="Pan Q."/>
            <person name="Jouanno E."/>
            <person name="Montfort J."/>
            <person name="Zahm M."/>
            <person name="Cabau C."/>
            <person name="Klopp C."/>
            <person name="Iampietro C."/>
            <person name="Roques C."/>
            <person name="Bouchez O."/>
            <person name="Castinel A."/>
            <person name="Donnadieu C."/>
            <person name="Parrinello H."/>
            <person name="Poncet C."/>
            <person name="Belmonte E."/>
            <person name="Gautier V."/>
            <person name="Avarre J.-C."/>
            <person name="Dugue R."/>
            <person name="Gustiano R."/>
            <person name="Ha T.T.T."/>
            <person name="Campet M."/>
            <person name="Sriphairoj K."/>
            <person name="Ribolli J."/>
            <person name="de Almeida F.L."/>
            <person name="Desvignes T."/>
            <person name="Postlethwait J.H."/>
            <person name="Bucao C.F."/>
            <person name="Robinson-Rechavi M."/>
            <person name="Bobe J."/>
            <person name="Herpin A."/>
            <person name="Guiguen Y."/>
        </authorList>
    </citation>
    <scope>NUCLEOTIDE SEQUENCE [LARGE SCALE GENOMIC DNA]</scope>
    <source>
        <strain evidence="1">YG-Dec2019</strain>
    </source>
</reference>
<organism evidence="1 2">
    <name type="scientific">Pangasianodon gigas</name>
    <name type="common">Mekong giant catfish</name>
    <name type="synonym">Pangasius gigas</name>
    <dbReference type="NCBI Taxonomy" id="30993"/>
    <lineage>
        <taxon>Eukaryota</taxon>
        <taxon>Metazoa</taxon>
        <taxon>Chordata</taxon>
        <taxon>Craniata</taxon>
        <taxon>Vertebrata</taxon>
        <taxon>Euteleostomi</taxon>
        <taxon>Actinopterygii</taxon>
        <taxon>Neopterygii</taxon>
        <taxon>Teleostei</taxon>
        <taxon>Ostariophysi</taxon>
        <taxon>Siluriformes</taxon>
        <taxon>Pangasiidae</taxon>
        <taxon>Pangasianodon</taxon>
    </lineage>
</organism>
<sequence length="98" mass="11377">MTAPHSSPAGGGICTISWFTSLKKKSYASKVLKISLNFLLKLRVAQPTAEYLRHFHTSSLHGWRSDLNNGVSSLRLERYIEFWERRRRITDQSRKRLS</sequence>
<accession>A0ACC5XV60</accession>
<proteinExistence type="predicted"/>